<dbReference type="GO" id="GO:0006935">
    <property type="term" value="P:chemotaxis"/>
    <property type="evidence" value="ECO:0007669"/>
    <property type="project" value="UniProtKB-KW"/>
</dbReference>
<organism evidence="13 14">
    <name type="scientific">Romboutsia maritimum</name>
    <dbReference type="NCBI Taxonomy" id="2020948"/>
    <lineage>
        <taxon>Bacteria</taxon>
        <taxon>Bacillati</taxon>
        <taxon>Bacillota</taxon>
        <taxon>Clostridia</taxon>
        <taxon>Peptostreptococcales</taxon>
        <taxon>Peptostreptococcaceae</taxon>
        <taxon>Romboutsia</taxon>
    </lineage>
</organism>
<sequence length="352" mass="38929">MEKEVTKQGNAFDLGDIPRVRKVTGTRKAAVLLMTLGPEVASGIIKELSDKKIQKIGVEIAGIQTVNSRERREILQEFIEMNKGREFVLEGGIDYAQTLLNGALGNQRANKLLEGIKYDAYTKLFISARKAEPEHILGCIQGESTQTIAIILAHIQSDKAAMILSELPENIKNEVSLKIGTISSISPNVIKAIDKAVEKKLSVLGKMEKGTSGGVDSLVDILTNVDGQTEKGIISYIEERDEELAEEIKANMFVFEDIIRLDNMTIQAILKEVNVKDIAFALKAATEEISNVIYRNQSQRAAQALKEEIELLGKIKISQVEEARQNIVNVVRRLEDQGVITLNRGSDDDFII</sequence>
<evidence type="ECO:0000256" key="1">
    <source>
        <dbReference type="ARBA" id="ARBA00004117"/>
    </source>
</evidence>
<feature type="domain" description="Flagellar motor switch protein FliG middle" evidence="11">
    <location>
        <begin position="133"/>
        <end position="206"/>
    </location>
</feature>
<keyword evidence="13" id="KW-0966">Cell projection</keyword>
<comment type="caution">
    <text evidence="13">The sequence shown here is derived from an EMBL/GenBank/DDBJ whole genome shotgun (WGS) entry which is preliminary data.</text>
</comment>
<evidence type="ECO:0000259" key="11">
    <source>
        <dbReference type="Pfam" id="PF14841"/>
    </source>
</evidence>
<evidence type="ECO:0000256" key="9">
    <source>
        <dbReference type="ARBA" id="ARBA00023143"/>
    </source>
</evidence>
<dbReference type="SUPFAM" id="SSF48029">
    <property type="entry name" value="FliG"/>
    <property type="match status" value="2"/>
</dbReference>
<dbReference type="InterPro" id="IPR032779">
    <property type="entry name" value="FliG_M"/>
</dbReference>
<evidence type="ECO:0000313" key="13">
    <source>
        <dbReference type="EMBL" id="RDY24532.1"/>
    </source>
</evidence>
<dbReference type="GO" id="GO:0009425">
    <property type="term" value="C:bacterial-type flagellum basal body"/>
    <property type="evidence" value="ECO:0007669"/>
    <property type="project" value="UniProtKB-SubCell"/>
</dbReference>
<reference evidence="13 14" key="1">
    <citation type="journal article" date="2017" name="Genome Announc.">
        <title>Draft Genome Sequence of Romboutsia maritimum sp. nov. Strain CCRI-22766(T), Isolated from Coastal Estuarine Mud.</title>
        <authorList>
            <person name="Maheux A.F."/>
            <person name="Boudreau D.K."/>
            <person name="Berube E."/>
            <person name="Boissinot M."/>
            <person name="Raymond F."/>
            <person name="Brodeur S."/>
            <person name="Corbeil J."/>
            <person name="Brightwell G."/>
            <person name="Broda D."/>
            <person name="Omar R.F."/>
            <person name="Bergeron M.G."/>
        </authorList>
    </citation>
    <scope>NUCLEOTIDE SEQUENCE [LARGE SCALE GENOMIC DNA]</scope>
    <source>
        <strain evidence="13 14">CCRI-22766</strain>
    </source>
</reference>
<dbReference type="Pfam" id="PF01706">
    <property type="entry name" value="FliG_C"/>
    <property type="match status" value="1"/>
</dbReference>
<keyword evidence="7" id="KW-0283">Flagellar rotation</keyword>
<evidence type="ECO:0000256" key="2">
    <source>
        <dbReference type="ARBA" id="ARBA00004413"/>
    </source>
</evidence>
<keyword evidence="13" id="KW-0282">Flagellum</keyword>
<dbReference type="Pfam" id="PF14842">
    <property type="entry name" value="FliG_N"/>
    <property type="match status" value="1"/>
</dbReference>
<evidence type="ECO:0000256" key="4">
    <source>
        <dbReference type="ARBA" id="ARBA00021870"/>
    </source>
</evidence>
<evidence type="ECO:0000256" key="8">
    <source>
        <dbReference type="ARBA" id="ARBA00023136"/>
    </source>
</evidence>
<keyword evidence="9" id="KW-0975">Bacterial flagellum</keyword>
<dbReference type="AlphaFoldDB" id="A0A371IVM4"/>
<keyword evidence="5" id="KW-1003">Cell membrane</keyword>
<evidence type="ECO:0000256" key="3">
    <source>
        <dbReference type="ARBA" id="ARBA00010299"/>
    </source>
</evidence>
<evidence type="ECO:0000259" key="10">
    <source>
        <dbReference type="Pfam" id="PF01706"/>
    </source>
</evidence>
<evidence type="ECO:0000259" key="12">
    <source>
        <dbReference type="Pfam" id="PF14842"/>
    </source>
</evidence>
<dbReference type="Proteomes" id="UP000243494">
    <property type="component" value="Unassembled WGS sequence"/>
</dbReference>
<evidence type="ECO:0000256" key="5">
    <source>
        <dbReference type="ARBA" id="ARBA00022475"/>
    </source>
</evidence>
<comment type="subcellular location">
    <subcellularLocation>
        <location evidence="1">Bacterial flagellum basal body</location>
    </subcellularLocation>
    <subcellularLocation>
        <location evidence="2">Cell membrane</location>
        <topology evidence="2">Peripheral membrane protein</topology>
        <orientation evidence="2">Cytoplasmic side</orientation>
    </subcellularLocation>
</comment>
<keyword evidence="14" id="KW-1185">Reference proteome</keyword>
<feature type="domain" description="Flagellar motor switch protein FliG N-terminal" evidence="12">
    <location>
        <begin position="23"/>
        <end position="120"/>
    </location>
</feature>
<comment type="similarity">
    <text evidence="3">Belongs to the FliG family.</text>
</comment>
<feature type="domain" description="Flagellar motor switch protein FliG C-terminal" evidence="10">
    <location>
        <begin position="237"/>
        <end position="342"/>
    </location>
</feature>
<dbReference type="Pfam" id="PF14841">
    <property type="entry name" value="FliG_M"/>
    <property type="match status" value="1"/>
</dbReference>
<dbReference type="RefSeq" id="WP_095405918.1">
    <property type="nucleotide sequence ID" value="NZ_NOJZ02000002.1"/>
</dbReference>
<dbReference type="InterPro" id="IPR000090">
    <property type="entry name" value="Flg_Motor_Flig"/>
</dbReference>
<dbReference type="Gene3D" id="1.10.220.30">
    <property type="match status" value="3"/>
</dbReference>
<evidence type="ECO:0000256" key="7">
    <source>
        <dbReference type="ARBA" id="ARBA00022779"/>
    </source>
</evidence>
<keyword evidence="13" id="KW-0969">Cilium</keyword>
<dbReference type="GO" id="GO:0003774">
    <property type="term" value="F:cytoskeletal motor activity"/>
    <property type="evidence" value="ECO:0007669"/>
    <property type="project" value="InterPro"/>
</dbReference>
<dbReference type="PRINTS" id="PR00954">
    <property type="entry name" value="FLGMOTORFLIG"/>
</dbReference>
<evidence type="ECO:0000256" key="6">
    <source>
        <dbReference type="ARBA" id="ARBA00022500"/>
    </source>
</evidence>
<dbReference type="GO" id="GO:0071973">
    <property type="term" value="P:bacterial-type flagellum-dependent cell motility"/>
    <property type="evidence" value="ECO:0007669"/>
    <property type="project" value="InterPro"/>
</dbReference>
<dbReference type="EMBL" id="NOJZ02000002">
    <property type="protein sequence ID" value="RDY24532.1"/>
    <property type="molecule type" value="Genomic_DNA"/>
</dbReference>
<name>A0A371IVM4_9FIRM</name>
<dbReference type="PIRSF" id="PIRSF003161">
    <property type="entry name" value="FliG"/>
    <property type="match status" value="1"/>
</dbReference>
<proteinExistence type="inferred from homology"/>
<dbReference type="InterPro" id="IPR028263">
    <property type="entry name" value="FliG_N"/>
</dbReference>
<dbReference type="NCBIfam" id="TIGR00207">
    <property type="entry name" value="fliG"/>
    <property type="match status" value="1"/>
</dbReference>
<dbReference type="InterPro" id="IPR011002">
    <property type="entry name" value="FliG_a-hlx"/>
</dbReference>
<protein>
    <recommendedName>
        <fullName evidence="4">Flagellar motor switch protein FliG</fullName>
    </recommendedName>
</protein>
<keyword evidence="8" id="KW-0472">Membrane</keyword>
<evidence type="ECO:0000313" key="14">
    <source>
        <dbReference type="Proteomes" id="UP000243494"/>
    </source>
</evidence>
<dbReference type="GO" id="GO:0005886">
    <property type="term" value="C:plasma membrane"/>
    <property type="evidence" value="ECO:0007669"/>
    <property type="project" value="UniProtKB-SubCell"/>
</dbReference>
<dbReference type="InterPro" id="IPR023087">
    <property type="entry name" value="Flg_Motor_Flig_C"/>
</dbReference>
<gene>
    <name evidence="13" type="primary">fliG</name>
    <name evidence="13" type="ORF">CHF27_002510</name>
</gene>
<dbReference type="PANTHER" id="PTHR30534">
    <property type="entry name" value="FLAGELLAR MOTOR SWITCH PROTEIN FLIG"/>
    <property type="match status" value="1"/>
</dbReference>
<keyword evidence="6" id="KW-0145">Chemotaxis</keyword>
<accession>A0A371IVM4</accession>
<dbReference type="PANTHER" id="PTHR30534:SF0">
    <property type="entry name" value="FLAGELLAR MOTOR SWITCH PROTEIN FLIG"/>
    <property type="match status" value="1"/>
</dbReference>
<dbReference type="OrthoDB" id="9780302at2"/>